<gene>
    <name evidence="2" type="ORF">ENW96_07225</name>
</gene>
<dbReference type="AlphaFoldDB" id="A0A7C3Z164"/>
<keyword evidence="1" id="KW-1133">Transmembrane helix</keyword>
<evidence type="ECO:0000256" key="1">
    <source>
        <dbReference type="SAM" id="Phobius"/>
    </source>
</evidence>
<dbReference type="EMBL" id="DTMF01000179">
    <property type="protein sequence ID" value="HGF34166.1"/>
    <property type="molecule type" value="Genomic_DNA"/>
</dbReference>
<name>A0A7C3Z164_9BACT</name>
<feature type="transmembrane region" description="Helical" evidence="1">
    <location>
        <begin position="50"/>
        <end position="68"/>
    </location>
</feature>
<reference evidence="2" key="1">
    <citation type="journal article" date="2020" name="mSystems">
        <title>Genome- and Community-Level Interaction Insights into Carbon Utilization and Element Cycling Functions of Hydrothermarchaeota in Hydrothermal Sediment.</title>
        <authorList>
            <person name="Zhou Z."/>
            <person name="Liu Y."/>
            <person name="Xu W."/>
            <person name="Pan J."/>
            <person name="Luo Z.H."/>
            <person name="Li M."/>
        </authorList>
    </citation>
    <scope>NUCLEOTIDE SEQUENCE [LARGE SCALE GENOMIC DNA]</scope>
    <source>
        <strain evidence="2">SpSt-897</strain>
    </source>
</reference>
<sequence>MPDMPAGRQPPETGKVIVRKGLKRPLVLVVLAFMLGLATAAWGLRIPRLWLMGGLAGSLVFLILLYLWKSSPFQKDLDIHEE</sequence>
<evidence type="ECO:0000313" key="2">
    <source>
        <dbReference type="EMBL" id="HGF34166.1"/>
    </source>
</evidence>
<comment type="caution">
    <text evidence="2">The sequence shown here is derived from an EMBL/GenBank/DDBJ whole genome shotgun (WGS) entry which is preliminary data.</text>
</comment>
<organism evidence="2">
    <name type="scientific">Desulfobacca acetoxidans</name>
    <dbReference type="NCBI Taxonomy" id="60893"/>
    <lineage>
        <taxon>Bacteria</taxon>
        <taxon>Pseudomonadati</taxon>
        <taxon>Thermodesulfobacteriota</taxon>
        <taxon>Desulfobaccia</taxon>
        <taxon>Desulfobaccales</taxon>
        <taxon>Desulfobaccaceae</taxon>
        <taxon>Desulfobacca</taxon>
    </lineage>
</organism>
<accession>A0A7C3Z164</accession>
<protein>
    <submittedName>
        <fullName evidence="2">Uncharacterized protein</fullName>
    </submittedName>
</protein>
<keyword evidence="1" id="KW-0472">Membrane</keyword>
<proteinExistence type="predicted"/>
<feature type="transmembrane region" description="Helical" evidence="1">
    <location>
        <begin position="25"/>
        <end position="44"/>
    </location>
</feature>
<keyword evidence="1" id="KW-0812">Transmembrane</keyword>